<sequence>MKTTARRPTLETKCCLFKLYFQKYKRQNPPKCITATS</sequence>
<name>A0A2P2KQI5_RHIMU</name>
<evidence type="ECO:0000313" key="1">
    <source>
        <dbReference type="EMBL" id="MBX07981.1"/>
    </source>
</evidence>
<dbReference type="AlphaFoldDB" id="A0A2P2KQI5"/>
<reference evidence="1" key="1">
    <citation type="submission" date="2018-02" db="EMBL/GenBank/DDBJ databases">
        <title>Rhizophora mucronata_Transcriptome.</title>
        <authorList>
            <person name="Meera S.P."/>
            <person name="Sreeshan A."/>
            <person name="Augustine A."/>
        </authorList>
    </citation>
    <scope>NUCLEOTIDE SEQUENCE</scope>
    <source>
        <tissue evidence="1">Leaf</tissue>
    </source>
</reference>
<accession>A0A2P2KQI5</accession>
<organism evidence="1">
    <name type="scientific">Rhizophora mucronata</name>
    <name type="common">Asiatic mangrove</name>
    <dbReference type="NCBI Taxonomy" id="61149"/>
    <lineage>
        <taxon>Eukaryota</taxon>
        <taxon>Viridiplantae</taxon>
        <taxon>Streptophyta</taxon>
        <taxon>Embryophyta</taxon>
        <taxon>Tracheophyta</taxon>
        <taxon>Spermatophyta</taxon>
        <taxon>Magnoliopsida</taxon>
        <taxon>eudicotyledons</taxon>
        <taxon>Gunneridae</taxon>
        <taxon>Pentapetalae</taxon>
        <taxon>rosids</taxon>
        <taxon>fabids</taxon>
        <taxon>Malpighiales</taxon>
        <taxon>Rhizophoraceae</taxon>
        <taxon>Rhizophora</taxon>
    </lineage>
</organism>
<dbReference type="EMBL" id="GGEC01027497">
    <property type="protein sequence ID" value="MBX07981.1"/>
    <property type="molecule type" value="Transcribed_RNA"/>
</dbReference>
<proteinExistence type="predicted"/>
<protein>
    <submittedName>
        <fullName evidence="1">Uncharacterized protein</fullName>
    </submittedName>
</protein>